<evidence type="ECO:0000313" key="4">
    <source>
        <dbReference type="Proteomes" id="UP001415857"/>
    </source>
</evidence>
<dbReference type="EMBL" id="JBBPBK010000014">
    <property type="protein sequence ID" value="KAK9270489.1"/>
    <property type="molecule type" value="Genomic_DNA"/>
</dbReference>
<dbReference type="Gene3D" id="3.40.50.1110">
    <property type="entry name" value="SGNH hydrolase"/>
    <property type="match status" value="1"/>
</dbReference>
<name>A0AAP0NFP6_LIQFO</name>
<dbReference type="PANTHER" id="PTHR31988:SF13">
    <property type="entry name" value="CARBOHYDRATE ESTERASE PLANT-LIKE PROTEIN"/>
    <property type="match status" value="1"/>
</dbReference>
<evidence type="ECO:0000259" key="2">
    <source>
        <dbReference type="Pfam" id="PF03629"/>
    </source>
</evidence>
<reference evidence="3 4" key="1">
    <citation type="journal article" date="2024" name="Plant J.">
        <title>Genome sequences and population genomics reveal climatic adaptation and genomic divergence between two closely related sweetgum species.</title>
        <authorList>
            <person name="Xu W.Q."/>
            <person name="Ren C.Q."/>
            <person name="Zhang X.Y."/>
            <person name="Comes H.P."/>
            <person name="Liu X.H."/>
            <person name="Li Y.G."/>
            <person name="Kettle C.J."/>
            <person name="Jalonen R."/>
            <person name="Gaisberger H."/>
            <person name="Ma Y.Z."/>
            <person name="Qiu Y.X."/>
        </authorList>
    </citation>
    <scope>NUCLEOTIDE SEQUENCE [LARGE SCALE GENOMIC DNA]</scope>
    <source>
        <strain evidence="3">Hangzhou</strain>
    </source>
</reference>
<keyword evidence="4" id="KW-1185">Reference proteome</keyword>
<accession>A0AAP0NFP6</accession>
<gene>
    <name evidence="3" type="ORF">L1049_026069</name>
</gene>
<sequence>MLPVSHSGFVQPSQPLNQSGLATNLAKDIFILAGQSNMAGRGGVNGSKWNGYVPRECRPDPSILRLSAELTWEEAQEPLHADIDVNKTCGVGPGMAFANAVRANGSRAGVVGLVPCAVGGTKISAWARGTQLYGELVRRATESVREGGTIRAILWYQGESDTVRSEDAEAYKGNMERLIVDLRSDLGNPSLLVIQVALASGRGKFIETVRRAQLGITLPNVKCVDAKGLGP</sequence>
<feature type="domain" description="Sialate O-acetylesterase" evidence="2">
    <location>
        <begin position="27"/>
        <end position="229"/>
    </location>
</feature>
<protein>
    <recommendedName>
        <fullName evidence="2">Sialate O-acetylesterase domain-containing protein</fullName>
    </recommendedName>
</protein>
<evidence type="ECO:0000313" key="3">
    <source>
        <dbReference type="EMBL" id="KAK9270489.1"/>
    </source>
</evidence>
<comment type="caution">
    <text evidence="3">The sequence shown here is derived from an EMBL/GenBank/DDBJ whole genome shotgun (WGS) entry which is preliminary data.</text>
</comment>
<dbReference type="AlphaFoldDB" id="A0AAP0NFP6"/>
<dbReference type="InterPro" id="IPR005181">
    <property type="entry name" value="SASA"/>
</dbReference>
<proteinExistence type="predicted"/>
<dbReference type="GO" id="GO:0016787">
    <property type="term" value="F:hydrolase activity"/>
    <property type="evidence" value="ECO:0007669"/>
    <property type="project" value="UniProtKB-KW"/>
</dbReference>
<dbReference type="PANTHER" id="PTHR31988">
    <property type="entry name" value="ESTERASE, PUTATIVE (DUF303)-RELATED"/>
    <property type="match status" value="1"/>
</dbReference>
<dbReference type="SUPFAM" id="SSF52266">
    <property type="entry name" value="SGNH hydrolase"/>
    <property type="match status" value="1"/>
</dbReference>
<organism evidence="3 4">
    <name type="scientific">Liquidambar formosana</name>
    <name type="common">Formosan gum</name>
    <dbReference type="NCBI Taxonomy" id="63359"/>
    <lineage>
        <taxon>Eukaryota</taxon>
        <taxon>Viridiplantae</taxon>
        <taxon>Streptophyta</taxon>
        <taxon>Embryophyta</taxon>
        <taxon>Tracheophyta</taxon>
        <taxon>Spermatophyta</taxon>
        <taxon>Magnoliopsida</taxon>
        <taxon>eudicotyledons</taxon>
        <taxon>Gunneridae</taxon>
        <taxon>Pentapetalae</taxon>
        <taxon>Saxifragales</taxon>
        <taxon>Altingiaceae</taxon>
        <taxon>Liquidambar</taxon>
    </lineage>
</organism>
<dbReference type="InterPro" id="IPR036514">
    <property type="entry name" value="SGNH_hydro_sf"/>
</dbReference>
<dbReference type="Pfam" id="PF03629">
    <property type="entry name" value="SASA"/>
    <property type="match status" value="1"/>
</dbReference>
<evidence type="ECO:0000256" key="1">
    <source>
        <dbReference type="ARBA" id="ARBA00022801"/>
    </source>
</evidence>
<dbReference type="InterPro" id="IPR052940">
    <property type="entry name" value="Carb_Esterase_6"/>
</dbReference>
<dbReference type="Proteomes" id="UP001415857">
    <property type="component" value="Unassembled WGS sequence"/>
</dbReference>
<keyword evidence="1" id="KW-0378">Hydrolase</keyword>